<evidence type="ECO:0000256" key="1">
    <source>
        <dbReference type="SAM" id="MobiDB-lite"/>
    </source>
</evidence>
<proteinExistence type="predicted"/>
<gene>
    <name evidence="2" type="ORF">XDN619_LOCUS6264</name>
</gene>
<feature type="region of interest" description="Disordered" evidence="1">
    <location>
        <begin position="201"/>
        <end position="273"/>
    </location>
</feature>
<name>A0A816NQX7_9BILA</name>
<dbReference type="EMBL" id="CAJNRG010001757">
    <property type="protein sequence ID" value="CAF2038500.1"/>
    <property type="molecule type" value="Genomic_DNA"/>
</dbReference>
<sequence>TFQQTTVVSGGDEQTQTQYDRSAMFTVWNLIADLIEIQDLKPNEQQQILDFYAKAGAIFPRIACLMQLYFNAAEIFERLKHKVIFVEGDSQDLVVNENFVSSVANIIKIDYHVYDNSYLPYMEINQVAMDPIVIVKKEAVIAAWKWKSPDSQSNASKFEFIKHVRWSIQRFRPCDVVDDEPNSPNDVETLTAQIAVLNESTETTENNNHHETSQRKAVASKSDEEEEDEKEEAEKEDAALVKSIIAHQKRKAQVSENVNESETCRRTKRRMRK</sequence>
<organism evidence="2 3">
    <name type="scientific">Rotaria magnacalcarata</name>
    <dbReference type="NCBI Taxonomy" id="392030"/>
    <lineage>
        <taxon>Eukaryota</taxon>
        <taxon>Metazoa</taxon>
        <taxon>Spiralia</taxon>
        <taxon>Gnathifera</taxon>
        <taxon>Rotifera</taxon>
        <taxon>Eurotatoria</taxon>
        <taxon>Bdelloidea</taxon>
        <taxon>Philodinida</taxon>
        <taxon>Philodinidae</taxon>
        <taxon>Rotaria</taxon>
    </lineage>
</organism>
<feature type="non-terminal residue" evidence="2">
    <location>
        <position position="1"/>
    </location>
</feature>
<dbReference type="AlphaFoldDB" id="A0A816NQX7"/>
<comment type="caution">
    <text evidence="2">The sequence shown here is derived from an EMBL/GenBank/DDBJ whole genome shotgun (WGS) entry which is preliminary data.</text>
</comment>
<dbReference type="Proteomes" id="UP000663887">
    <property type="component" value="Unassembled WGS sequence"/>
</dbReference>
<evidence type="ECO:0000313" key="3">
    <source>
        <dbReference type="Proteomes" id="UP000663887"/>
    </source>
</evidence>
<evidence type="ECO:0000313" key="2">
    <source>
        <dbReference type="EMBL" id="CAF2038500.1"/>
    </source>
</evidence>
<accession>A0A816NQX7</accession>
<protein>
    <submittedName>
        <fullName evidence="2">Uncharacterized protein</fullName>
    </submittedName>
</protein>
<reference evidence="2" key="1">
    <citation type="submission" date="2021-02" db="EMBL/GenBank/DDBJ databases">
        <authorList>
            <person name="Nowell W R."/>
        </authorList>
    </citation>
    <scope>NUCLEOTIDE SEQUENCE</scope>
</reference>